<dbReference type="RefSeq" id="WP_370397127.1">
    <property type="nucleotide sequence ID" value="NZ_JALBUT010000005.1"/>
</dbReference>
<dbReference type="GO" id="GO:0005840">
    <property type="term" value="C:ribosome"/>
    <property type="evidence" value="ECO:0007669"/>
    <property type="project" value="UniProtKB-KW"/>
</dbReference>
<comment type="similarity">
    <text evidence="1 5">Belongs to the bacterial ribosomal protein bL34 family.</text>
</comment>
<evidence type="ECO:0000256" key="1">
    <source>
        <dbReference type="ARBA" id="ARBA00010111"/>
    </source>
</evidence>
<evidence type="ECO:0000256" key="3">
    <source>
        <dbReference type="ARBA" id="ARBA00023274"/>
    </source>
</evidence>
<organism evidence="7 8">
    <name type="scientific">Intestinicryptomonas porci</name>
    <dbReference type="NCBI Taxonomy" id="2926320"/>
    <lineage>
        <taxon>Bacteria</taxon>
        <taxon>Pseudomonadati</taxon>
        <taxon>Verrucomicrobiota</taxon>
        <taxon>Opitutia</taxon>
        <taxon>Opitutales</taxon>
        <taxon>Intestinicryptomonaceae</taxon>
        <taxon>Intestinicryptomonas</taxon>
    </lineage>
</organism>
<feature type="compositionally biased region" description="Basic residues" evidence="6">
    <location>
        <begin position="34"/>
        <end position="45"/>
    </location>
</feature>
<keyword evidence="2 5" id="KW-0689">Ribosomal protein</keyword>
<gene>
    <name evidence="5 7" type="primary">rpmH</name>
    <name evidence="7" type="ORF">MOX91_05750</name>
</gene>
<dbReference type="EMBL" id="JALBUT010000005">
    <property type="protein sequence ID" value="MDX8415682.1"/>
    <property type="molecule type" value="Genomic_DNA"/>
</dbReference>
<evidence type="ECO:0000256" key="4">
    <source>
        <dbReference type="ARBA" id="ARBA00035177"/>
    </source>
</evidence>
<dbReference type="Proteomes" id="UP001275932">
    <property type="component" value="Unassembled WGS sequence"/>
</dbReference>
<dbReference type="HAMAP" id="MF_00391">
    <property type="entry name" value="Ribosomal_bL34"/>
    <property type="match status" value="1"/>
</dbReference>
<dbReference type="Gene3D" id="1.10.287.3980">
    <property type="match status" value="1"/>
</dbReference>
<dbReference type="InterPro" id="IPR000271">
    <property type="entry name" value="Ribosomal_bL34"/>
</dbReference>
<protein>
    <recommendedName>
        <fullName evidence="4 5">Large ribosomal subunit protein bL34</fullName>
    </recommendedName>
</protein>
<evidence type="ECO:0000256" key="2">
    <source>
        <dbReference type="ARBA" id="ARBA00022980"/>
    </source>
</evidence>
<dbReference type="PANTHER" id="PTHR14503">
    <property type="entry name" value="MITOCHONDRIAL RIBOSOMAL PROTEIN 34 FAMILY MEMBER"/>
    <property type="match status" value="1"/>
</dbReference>
<evidence type="ECO:0000256" key="6">
    <source>
        <dbReference type="SAM" id="MobiDB-lite"/>
    </source>
</evidence>
<dbReference type="NCBIfam" id="TIGR01030">
    <property type="entry name" value="rpmH_bact"/>
    <property type="match status" value="1"/>
</dbReference>
<evidence type="ECO:0000313" key="7">
    <source>
        <dbReference type="EMBL" id="MDX8415682.1"/>
    </source>
</evidence>
<feature type="region of interest" description="Disordered" evidence="6">
    <location>
        <begin position="23"/>
        <end position="45"/>
    </location>
</feature>
<reference evidence="7 8" key="1">
    <citation type="submission" date="2022-03" db="EMBL/GenBank/DDBJ databases">
        <title>Novel taxa within the pig intestine.</title>
        <authorList>
            <person name="Wylensek D."/>
            <person name="Bishof K."/>
            <person name="Afrizal A."/>
            <person name="Clavel T."/>
        </authorList>
    </citation>
    <scope>NUCLEOTIDE SEQUENCE [LARGE SCALE GENOMIC DNA]</scope>
    <source>
        <strain evidence="7 8">CLA-KB-P66</strain>
    </source>
</reference>
<dbReference type="PANTHER" id="PTHR14503:SF4">
    <property type="entry name" value="LARGE RIBOSOMAL SUBUNIT PROTEIN BL34M"/>
    <property type="match status" value="1"/>
</dbReference>
<comment type="caution">
    <text evidence="7">The sequence shown here is derived from an EMBL/GenBank/DDBJ whole genome shotgun (WGS) entry which is preliminary data.</text>
</comment>
<keyword evidence="8" id="KW-1185">Reference proteome</keyword>
<evidence type="ECO:0000313" key="8">
    <source>
        <dbReference type="Proteomes" id="UP001275932"/>
    </source>
</evidence>
<dbReference type="Pfam" id="PF00468">
    <property type="entry name" value="Ribosomal_L34"/>
    <property type="match status" value="1"/>
</dbReference>
<proteinExistence type="inferred from homology"/>
<name>A0ABU4WGK2_9BACT</name>
<accession>A0ABU4WGK2</accession>
<evidence type="ECO:0000256" key="5">
    <source>
        <dbReference type="HAMAP-Rule" id="MF_00391"/>
    </source>
</evidence>
<sequence length="45" mass="5235">MNPTYSPSKLKRVRRCGFRARMSTRGGRSVIASRRQKGRKRLVTK</sequence>
<keyword evidence="3 5" id="KW-0687">Ribonucleoprotein</keyword>